<gene>
    <name evidence="1" type="ORF">AWB75_05393</name>
</gene>
<sequence>MHRRIRQWWLKRRIARVAEQLDGIEHARNTLAYHERLFIAEASRLRSELLNLDIRSRRAPRP</sequence>
<dbReference type="Proteomes" id="UP000054870">
    <property type="component" value="Unassembled WGS sequence"/>
</dbReference>
<name>A0A158CM07_9BURK</name>
<proteinExistence type="predicted"/>
<dbReference type="RefSeq" id="WP_061127103.1">
    <property type="nucleotide sequence ID" value="NZ_FCOF02000034.1"/>
</dbReference>
<evidence type="ECO:0000313" key="1">
    <source>
        <dbReference type="EMBL" id="SAK83342.1"/>
    </source>
</evidence>
<keyword evidence="2" id="KW-1185">Reference proteome</keyword>
<dbReference type="EMBL" id="FCOF02000034">
    <property type="protein sequence ID" value="SAK83342.1"/>
    <property type="molecule type" value="Genomic_DNA"/>
</dbReference>
<accession>A0A158CM07</accession>
<comment type="caution">
    <text evidence="1">The sequence shown here is derived from an EMBL/GenBank/DDBJ whole genome shotgun (WGS) entry which is preliminary data.</text>
</comment>
<reference evidence="1" key="1">
    <citation type="submission" date="2016-01" db="EMBL/GenBank/DDBJ databases">
        <authorList>
            <person name="Peeters C."/>
        </authorList>
    </citation>
    <scope>NUCLEOTIDE SEQUENCE [LARGE SCALE GENOMIC DNA]</scope>
    <source>
        <strain evidence="1">LMG 29318</strain>
    </source>
</reference>
<organism evidence="1 2">
    <name type="scientific">Caballeronia catudaia</name>
    <dbReference type="NCBI Taxonomy" id="1777136"/>
    <lineage>
        <taxon>Bacteria</taxon>
        <taxon>Pseudomonadati</taxon>
        <taxon>Pseudomonadota</taxon>
        <taxon>Betaproteobacteria</taxon>
        <taxon>Burkholderiales</taxon>
        <taxon>Burkholderiaceae</taxon>
        <taxon>Caballeronia</taxon>
    </lineage>
</organism>
<evidence type="ECO:0000313" key="2">
    <source>
        <dbReference type="Proteomes" id="UP000054870"/>
    </source>
</evidence>
<dbReference type="AlphaFoldDB" id="A0A158CM07"/>
<protein>
    <submittedName>
        <fullName evidence="1">Uncharacterized protein</fullName>
    </submittedName>
</protein>